<dbReference type="GO" id="GO:0005737">
    <property type="term" value="C:cytoplasm"/>
    <property type="evidence" value="ECO:0007669"/>
    <property type="project" value="UniProtKB-SubCell"/>
</dbReference>
<dbReference type="Gene3D" id="3.30.1370.50">
    <property type="entry name" value="R3H-like domain"/>
    <property type="match status" value="1"/>
</dbReference>
<dbReference type="Pfam" id="PF01424">
    <property type="entry name" value="R3H"/>
    <property type="match status" value="1"/>
</dbReference>
<dbReference type="GO" id="GO:0006397">
    <property type="term" value="P:mRNA processing"/>
    <property type="evidence" value="ECO:0007669"/>
    <property type="project" value="UniProtKB-KW"/>
</dbReference>
<evidence type="ECO:0000259" key="10">
    <source>
        <dbReference type="PROSITE" id="PS50174"/>
    </source>
</evidence>
<feature type="domain" description="G-patch" evidence="10">
    <location>
        <begin position="568"/>
        <end position="611"/>
    </location>
</feature>
<dbReference type="InterPro" id="IPR001374">
    <property type="entry name" value="R3H_dom"/>
</dbReference>
<feature type="domain" description="R3H" evidence="11">
    <location>
        <begin position="442"/>
        <end position="504"/>
    </location>
</feature>
<feature type="compositionally biased region" description="Basic and acidic residues" evidence="9">
    <location>
        <begin position="59"/>
        <end position="85"/>
    </location>
</feature>
<dbReference type="Proteomes" id="UP000245956">
    <property type="component" value="Unassembled WGS sequence"/>
</dbReference>
<dbReference type="GO" id="GO:0008380">
    <property type="term" value="P:RNA splicing"/>
    <property type="evidence" value="ECO:0007669"/>
    <property type="project" value="UniProtKB-KW"/>
</dbReference>
<feature type="compositionally biased region" description="Low complexity" evidence="9">
    <location>
        <begin position="155"/>
        <end position="172"/>
    </location>
</feature>
<feature type="region of interest" description="Disordered" evidence="9">
    <location>
        <begin position="529"/>
        <end position="554"/>
    </location>
</feature>
<dbReference type="PANTHER" id="PTHR14195">
    <property type="entry name" value="G PATCH DOMAIN CONTAINING PROTEIN 2"/>
    <property type="match status" value="1"/>
</dbReference>
<comment type="similarity">
    <text evidence="3">Belongs to the SQS1 family.</text>
</comment>
<dbReference type="PROSITE" id="PS50174">
    <property type="entry name" value="G_PATCH"/>
    <property type="match status" value="1"/>
</dbReference>
<dbReference type="SUPFAM" id="SSF82708">
    <property type="entry name" value="R3H domain"/>
    <property type="match status" value="1"/>
</dbReference>
<feature type="compositionally biased region" description="Polar residues" evidence="9">
    <location>
        <begin position="180"/>
        <end position="195"/>
    </location>
</feature>
<evidence type="ECO:0000256" key="3">
    <source>
        <dbReference type="ARBA" id="ARBA00010306"/>
    </source>
</evidence>
<keyword evidence="6" id="KW-0507">mRNA processing</keyword>
<keyword evidence="7" id="KW-0508">mRNA splicing</keyword>
<name>A0A2U3EDI1_PURLI</name>
<evidence type="ECO:0000313" key="13">
    <source>
        <dbReference type="Proteomes" id="UP000245956"/>
    </source>
</evidence>
<feature type="region of interest" description="Disordered" evidence="9">
    <location>
        <begin position="236"/>
        <end position="389"/>
    </location>
</feature>
<evidence type="ECO:0000256" key="1">
    <source>
        <dbReference type="ARBA" id="ARBA00004123"/>
    </source>
</evidence>
<organism evidence="12 13">
    <name type="scientific">Purpureocillium lilacinum</name>
    <name type="common">Paecilomyces lilacinus</name>
    <dbReference type="NCBI Taxonomy" id="33203"/>
    <lineage>
        <taxon>Eukaryota</taxon>
        <taxon>Fungi</taxon>
        <taxon>Dikarya</taxon>
        <taxon>Ascomycota</taxon>
        <taxon>Pezizomycotina</taxon>
        <taxon>Sordariomycetes</taxon>
        <taxon>Hypocreomycetidae</taxon>
        <taxon>Hypocreales</taxon>
        <taxon>Ophiocordycipitaceae</taxon>
        <taxon>Purpureocillium</taxon>
    </lineage>
</organism>
<evidence type="ECO:0000256" key="7">
    <source>
        <dbReference type="ARBA" id="ARBA00023187"/>
    </source>
</evidence>
<keyword evidence="8" id="KW-0539">Nucleus</keyword>
<keyword evidence="5" id="KW-0963">Cytoplasm</keyword>
<protein>
    <recommendedName>
        <fullName evidence="4">Protein SQS1</fullName>
    </recommendedName>
</protein>
<comment type="subcellular location">
    <subcellularLocation>
        <location evidence="2">Cytoplasm</location>
    </subcellularLocation>
    <subcellularLocation>
        <location evidence="1">Nucleus</location>
    </subcellularLocation>
</comment>
<evidence type="ECO:0000256" key="6">
    <source>
        <dbReference type="ARBA" id="ARBA00022664"/>
    </source>
</evidence>
<gene>
    <name evidence="12" type="ORF">PCL_11207</name>
</gene>
<feature type="compositionally biased region" description="Basic residues" evidence="9">
    <location>
        <begin position="196"/>
        <end position="212"/>
    </location>
</feature>
<dbReference type="InterPro" id="IPR051189">
    <property type="entry name" value="Splicing_assoc_domain"/>
</dbReference>
<dbReference type="InterPro" id="IPR036867">
    <property type="entry name" value="R3H_dom_sf"/>
</dbReference>
<evidence type="ECO:0000256" key="9">
    <source>
        <dbReference type="SAM" id="MobiDB-lite"/>
    </source>
</evidence>
<comment type="caution">
    <text evidence="12">The sequence shown here is derived from an EMBL/GenBank/DDBJ whole genome shotgun (WGS) entry which is preliminary data.</text>
</comment>
<dbReference type="PROSITE" id="PS51061">
    <property type="entry name" value="R3H"/>
    <property type="match status" value="1"/>
</dbReference>
<evidence type="ECO:0000259" key="11">
    <source>
        <dbReference type="PROSITE" id="PS51061"/>
    </source>
</evidence>
<feature type="region of interest" description="Disordered" evidence="9">
    <location>
        <begin position="1"/>
        <end position="96"/>
    </location>
</feature>
<dbReference type="AlphaFoldDB" id="A0A2U3EDI1"/>
<evidence type="ECO:0000256" key="5">
    <source>
        <dbReference type="ARBA" id="ARBA00022490"/>
    </source>
</evidence>
<reference evidence="12 13" key="1">
    <citation type="journal article" date="2016" name="Front. Microbiol.">
        <title>Genome and transcriptome sequences reveal the specific parasitism of the nematophagous Purpureocillium lilacinum 36-1.</title>
        <authorList>
            <person name="Xie J."/>
            <person name="Li S."/>
            <person name="Mo C."/>
            <person name="Xiao X."/>
            <person name="Peng D."/>
            <person name="Wang G."/>
            <person name="Xiao Y."/>
        </authorList>
    </citation>
    <scope>NUCLEOTIDE SEQUENCE [LARGE SCALE GENOMIC DNA]</scope>
    <source>
        <strain evidence="12 13">36-1</strain>
    </source>
</reference>
<dbReference type="GO" id="GO:0003676">
    <property type="term" value="F:nucleic acid binding"/>
    <property type="evidence" value="ECO:0007669"/>
    <property type="project" value="UniProtKB-UniRule"/>
</dbReference>
<dbReference type="GO" id="GO:0005634">
    <property type="term" value="C:nucleus"/>
    <property type="evidence" value="ECO:0007669"/>
    <property type="project" value="UniProtKB-SubCell"/>
</dbReference>
<dbReference type="InterPro" id="IPR000467">
    <property type="entry name" value="G_patch_dom"/>
</dbReference>
<feature type="compositionally biased region" description="Basic residues" evidence="9">
    <location>
        <begin position="374"/>
        <end position="383"/>
    </location>
</feature>
<feature type="compositionally biased region" description="Basic and acidic residues" evidence="9">
    <location>
        <begin position="38"/>
        <end position="47"/>
    </location>
</feature>
<accession>A0A2U3EDI1</accession>
<feature type="compositionally biased region" description="Basic and acidic residues" evidence="9">
    <location>
        <begin position="283"/>
        <end position="298"/>
    </location>
</feature>
<dbReference type="InterPro" id="IPR034082">
    <property type="entry name" value="R3H_G-patch"/>
</dbReference>
<evidence type="ECO:0000256" key="2">
    <source>
        <dbReference type="ARBA" id="ARBA00004496"/>
    </source>
</evidence>
<feature type="region of interest" description="Disordered" evidence="9">
    <location>
        <begin position="148"/>
        <end position="217"/>
    </location>
</feature>
<evidence type="ECO:0000256" key="8">
    <source>
        <dbReference type="ARBA" id="ARBA00023242"/>
    </source>
</evidence>
<dbReference type="Pfam" id="PF01585">
    <property type="entry name" value="G-patch"/>
    <property type="match status" value="1"/>
</dbReference>
<dbReference type="CDD" id="cd02646">
    <property type="entry name" value="R3H_G-patch"/>
    <property type="match status" value="1"/>
</dbReference>
<dbReference type="EMBL" id="LCWV01000006">
    <property type="protein sequence ID" value="PWI72584.1"/>
    <property type="molecule type" value="Genomic_DNA"/>
</dbReference>
<feature type="compositionally biased region" description="Polar residues" evidence="9">
    <location>
        <begin position="252"/>
        <end position="267"/>
    </location>
</feature>
<evidence type="ECO:0000313" key="12">
    <source>
        <dbReference type="EMBL" id="PWI72584.1"/>
    </source>
</evidence>
<proteinExistence type="inferred from homology"/>
<evidence type="ECO:0000256" key="4">
    <source>
        <dbReference type="ARBA" id="ARBA00018964"/>
    </source>
</evidence>
<dbReference type="SMART" id="SM00443">
    <property type="entry name" value="G_patch"/>
    <property type="match status" value="1"/>
</dbReference>
<sequence length="611" mass="66564">MADEARQTSQHDHSTWSSNSRLRSQPVLFRSAGLSEPLKNDDLDQHGSDPASTQAGPPIERRAKSPDSGAEKDTVMGPDELEHAVQRSRNGADAADTGEDALFFYDLAGERTAVATSKPAIPIPERHRSPCSSSGDEIILFRGRARTRPHQVVVQPSPSQAATEQQSTAANSHEPREGITSVQTDKGNAQLQLTTGRHRRARSGRRGGRRPGHGSEEDAFLADYIANMRESGEIVDALHHYGHNSRDLGGTESDSSNQSEQNMPQARSNKRSNGRSALTSDGDAPHEEPARRGFRHELAGSANNRSDDSDAEVDDVTLAKLIAGQSLSSVSDVDDGGVCPPESDSTASASDKGPAAAQGKTADFDYMDWERPSLRPRRGKKARAPATFDVSDSELEQQLQVAWKNDRHKKKQRKQQREELRALGLLGQNPAPGDLRLKYPVGMSMQDVGAEFRVFLMGTDESRNFPPMDLHARKIIHELANQFKINSKSTGKADQRRTTLYRTVRTLSYNESKFEQALSRIHRRYLPRLDVKGKRKPGNPSATGGSGHAATSYRDGEVVGAAAPELGTSNRGRAMLEKMGWSSGTALGATHNKGILQPVTQTMKRTKAGLG</sequence>
<feature type="compositionally biased region" description="Basic and acidic residues" evidence="9">
    <location>
        <begin position="1"/>
        <end position="14"/>
    </location>
</feature>